<evidence type="ECO:0000313" key="1">
    <source>
        <dbReference type="EMBL" id="MER6908419.1"/>
    </source>
</evidence>
<keyword evidence="2" id="KW-1185">Reference proteome</keyword>
<dbReference type="Proteomes" id="UP001490330">
    <property type="component" value="Unassembled WGS sequence"/>
</dbReference>
<sequence>MRPPGGNLRPLGRRGCQWSPRSGAWPVWGYIGDYWCTNGCERGFAGYPTSYEYKVGAEIRQNFQCTVIHFQDLGGGTTRTWSEENICA</sequence>
<comment type="caution">
    <text evidence="1">The sequence shown here is derived from an EMBL/GenBank/DDBJ whole genome shotgun (WGS) entry which is preliminary data.</text>
</comment>
<dbReference type="EMBL" id="JBEPCV010000045">
    <property type="protein sequence ID" value="MER6908419.1"/>
    <property type="molecule type" value="Genomic_DNA"/>
</dbReference>
<evidence type="ECO:0000313" key="2">
    <source>
        <dbReference type="Proteomes" id="UP001490330"/>
    </source>
</evidence>
<accession>A0ABV1VPL4</accession>
<protein>
    <submittedName>
        <fullName evidence="1">Uncharacterized protein</fullName>
    </submittedName>
</protein>
<gene>
    <name evidence="1" type="ORF">ABT322_32730</name>
</gene>
<dbReference type="InterPro" id="IPR013207">
    <property type="entry name" value="LGFP"/>
</dbReference>
<proteinExistence type="predicted"/>
<dbReference type="RefSeq" id="WP_350815251.1">
    <property type="nucleotide sequence ID" value="NZ_JBEPCV010000045.1"/>
</dbReference>
<organism evidence="1 2">
    <name type="scientific">Streptomyces flaveolus</name>
    <dbReference type="NCBI Taxonomy" id="67297"/>
    <lineage>
        <taxon>Bacteria</taxon>
        <taxon>Bacillati</taxon>
        <taxon>Actinomycetota</taxon>
        <taxon>Actinomycetes</taxon>
        <taxon>Kitasatosporales</taxon>
        <taxon>Streptomycetaceae</taxon>
        <taxon>Streptomyces</taxon>
    </lineage>
</organism>
<reference evidence="1 2" key="1">
    <citation type="submission" date="2024-06" db="EMBL/GenBank/DDBJ databases">
        <title>The Natural Products Discovery Center: Release of the First 8490 Sequenced Strains for Exploring Actinobacteria Biosynthetic Diversity.</title>
        <authorList>
            <person name="Kalkreuter E."/>
            <person name="Kautsar S.A."/>
            <person name="Yang D."/>
            <person name="Bader C.D."/>
            <person name="Teijaro C.N."/>
            <person name="Fluegel L."/>
            <person name="Davis C.M."/>
            <person name="Simpson J.R."/>
            <person name="Lauterbach L."/>
            <person name="Steele A.D."/>
            <person name="Gui C."/>
            <person name="Meng S."/>
            <person name="Li G."/>
            <person name="Viehrig K."/>
            <person name="Ye F."/>
            <person name="Su P."/>
            <person name="Kiefer A.F."/>
            <person name="Nichols A."/>
            <person name="Cepeda A.J."/>
            <person name="Yan W."/>
            <person name="Fan B."/>
            <person name="Jiang Y."/>
            <person name="Adhikari A."/>
            <person name="Zheng C.-J."/>
            <person name="Schuster L."/>
            <person name="Cowan T.M."/>
            <person name="Smanski M.J."/>
            <person name="Chevrette M.G."/>
            <person name="De Carvalho L.P.S."/>
            <person name="Shen B."/>
        </authorList>
    </citation>
    <scope>NUCLEOTIDE SEQUENCE [LARGE SCALE GENOMIC DNA]</scope>
    <source>
        <strain evidence="1 2">NPDC000632</strain>
    </source>
</reference>
<dbReference type="Pfam" id="PF08310">
    <property type="entry name" value="LGFP"/>
    <property type="match status" value="1"/>
</dbReference>
<name>A0ABV1VPL4_9ACTN</name>